<dbReference type="GO" id="GO:0007399">
    <property type="term" value="P:nervous system development"/>
    <property type="evidence" value="ECO:0007669"/>
    <property type="project" value="UniProtKB-KW"/>
</dbReference>
<comment type="function">
    <text evidence="10">Tubulin-binding protein that acts as a negative regulator of Notch signaling pathway. Shuttles between the cytoplasm and the nucleus and mediates the nuclear export of RBPJ/RBPSUH, thereby preventing the interaction between RBPJ/RBPSUH and NICD product of Notch proteins (Notch intracellular domain), leading to down-regulate Notch-mediated transcription. May play a role in neurogenesis.</text>
</comment>
<dbReference type="KEGG" id="cvn:111129913"/>
<comment type="subunit">
    <text evidence="4">Interacts with RBPJ/RBPSUH.</text>
</comment>
<proteinExistence type="inferred from homology"/>
<reference evidence="15" key="2">
    <citation type="submission" date="2025-04" db="UniProtKB">
        <authorList>
            <consortium name="RefSeq"/>
        </authorList>
    </citation>
    <scope>IDENTIFICATION</scope>
    <source>
        <tissue evidence="15">Whole sample</tissue>
    </source>
</reference>
<evidence type="ECO:0000256" key="10">
    <source>
        <dbReference type="ARBA" id="ARBA00024957"/>
    </source>
</evidence>
<keyword evidence="7" id="KW-0524">Neurogenesis</keyword>
<feature type="region of interest" description="Disordered" evidence="12">
    <location>
        <begin position="1"/>
        <end position="29"/>
    </location>
</feature>
<comment type="subcellular location">
    <subcellularLocation>
        <location evidence="2">Cytoplasm</location>
    </subcellularLocation>
    <subcellularLocation>
        <location evidence="1">Nucleus</location>
    </subcellularLocation>
</comment>
<feature type="region of interest" description="Disordered" evidence="12">
    <location>
        <begin position="67"/>
        <end position="87"/>
    </location>
</feature>
<reference evidence="13" key="1">
    <citation type="submission" date="2024-06" db="UniProtKB">
        <authorList>
            <consortium name="RefSeq"/>
        </authorList>
    </citation>
    <scope>NUCLEOTIDE SEQUENCE [LARGE SCALE GENOMIC DNA]</scope>
    <source>
        <tissue evidence="14">Whole sample</tissue>
    </source>
</reference>
<gene>
    <name evidence="15" type="primary">LOC111129913</name>
    <name evidence="14" type="synonym">LOC111128818</name>
</gene>
<dbReference type="KEGG" id="cvn:111128818"/>
<dbReference type="Pfam" id="PF17066">
    <property type="entry name" value="RITA"/>
    <property type="match status" value="1"/>
</dbReference>
<evidence type="ECO:0000256" key="1">
    <source>
        <dbReference type="ARBA" id="ARBA00004123"/>
    </source>
</evidence>
<evidence type="ECO:0000313" key="13">
    <source>
        <dbReference type="Proteomes" id="UP000694844"/>
    </source>
</evidence>
<evidence type="ECO:0000313" key="15">
    <source>
        <dbReference type="RefSeq" id="XP_022332163.1"/>
    </source>
</evidence>
<dbReference type="GO" id="GO:0015631">
    <property type="term" value="F:tubulin binding"/>
    <property type="evidence" value="ECO:0007669"/>
    <property type="project" value="InterPro"/>
</dbReference>
<feature type="region of interest" description="Disordered" evidence="12">
    <location>
        <begin position="108"/>
        <end position="159"/>
    </location>
</feature>
<organism evidence="13 15">
    <name type="scientific">Crassostrea virginica</name>
    <name type="common">Eastern oyster</name>
    <dbReference type="NCBI Taxonomy" id="6565"/>
    <lineage>
        <taxon>Eukaryota</taxon>
        <taxon>Metazoa</taxon>
        <taxon>Spiralia</taxon>
        <taxon>Lophotrochozoa</taxon>
        <taxon>Mollusca</taxon>
        <taxon>Bivalvia</taxon>
        <taxon>Autobranchia</taxon>
        <taxon>Pteriomorphia</taxon>
        <taxon>Ostreida</taxon>
        <taxon>Ostreoidea</taxon>
        <taxon>Ostreidae</taxon>
        <taxon>Crassostrea</taxon>
    </lineage>
</organism>
<protein>
    <recommendedName>
        <fullName evidence="5">RBPJ-interacting and tubulin-associated protein 1</fullName>
    </recommendedName>
    <alternativeName>
        <fullName evidence="11">RBPJ-interacting and tubulin-associated protein</fullName>
    </alternativeName>
</protein>
<dbReference type="RefSeq" id="XP_022330413.1">
    <property type="nucleotide sequence ID" value="XM_022474705.1"/>
</dbReference>
<dbReference type="GO" id="GO:0005737">
    <property type="term" value="C:cytoplasm"/>
    <property type="evidence" value="ECO:0007669"/>
    <property type="project" value="UniProtKB-SubCell"/>
</dbReference>
<dbReference type="GeneID" id="111129913"/>
<feature type="compositionally biased region" description="Polar residues" evidence="12">
    <location>
        <begin position="208"/>
        <end position="218"/>
    </location>
</feature>
<keyword evidence="13" id="KW-1185">Reference proteome</keyword>
<evidence type="ECO:0000256" key="5">
    <source>
        <dbReference type="ARBA" id="ARBA00014447"/>
    </source>
</evidence>
<dbReference type="GO" id="GO:0045746">
    <property type="term" value="P:negative regulation of Notch signaling pathway"/>
    <property type="evidence" value="ECO:0007669"/>
    <property type="project" value="TreeGrafter"/>
</dbReference>
<feature type="region of interest" description="Disordered" evidence="12">
    <location>
        <begin position="186"/>
        <end position="256"/>
    </location>
</feature>
<dbReference type="PANTHER" id="PTHR34917:SF1">
    <property type="entry name" value="RBPJ-INTERACTING AND TUBULIN-ASSOCIATED PROTEIN 1"/>
    <property type="match status" value="1"/>
</dbReference>
<feature type="compositionally biased region" description="Polar residues" evidence="12">
    <location>
        <begin position="134"/>
        <end position="146"/>
    </location>
</feature>
<dbReference type="Proteomes" id="UP000694844">
    <property type="component" value="Chromosome 1"/>
</dbReference>
<feature type="compositionally biased region" description="Low complexity" evidence="12">
    <location>
        <begin position="68"/>
        <end position="81"/>
    </location>
</feature>
<dbReference type="GO" id="GO:0005634">
    <property type="term" value="C:nucleus"/>
    <property type="evidence" value="ECO:0007669"/>
    <property type="project" value="UniProtKB-SubCell"/>
</dbReference>
<keyword evidence="8" id="KW-0914">Notch signaling pathway</keyword>
<evidence type="ECO:0000313" key="14">
    <source>
        <dbReference type="RefSeq" id="XP_022330413.1"/>
    </source>
</evidence>
<evidence type="ECO:0000256" key="11">
    <source>
        <dbReference type="ARBA" id="ARBA00031318"/>
    </source>
</evidence>
<sequence length="256" mass="29095">MTGGRGEKDKSDRLSWLTKDREQDKPPAGNVRANIYEKFKLWGLLSASEAEKAERYYTKKMADTFVITGTRPPSSTGSRPRSGYRKVSNAAEVDETLFRSHNYTQLHDNQGSGFSFQTKTPKEKKRGPPLLWAPSSNEPKPSNYHNVKSHLSHSHESQKYRFHNHKPTFVDETLFGPKLEEPSFEAPWAEKKKKATPVLWSPPEFASRQMTQANSVNEPFSLDGRPPSRQGRRPASTRTRPCTVESVSSAKSYWKP</sequence>
<evidence type="ECO:0000256" key="12">
    <source>
        <dbReference type="SAM" id="MobiDB-lite"/>
    </source>
</evidence>
<dbReference type="GO" id="GO:0007219">
    <property type="term" value="P:Notch signaling pathway"/>
    <property type="evidence" value="ECO:0007669"/>
    <property type="project" value="UniProtKB-KW"/>
</dbReference>
<dbReference type="AlphaFoldDB" id="A0A8B8DX24"/>
<evidence type="ECO:0000256" key="3">
    <source>
        <dbReference type="ARBA" id="ARBA00010906"/>
    </source>
</evidence>
<keyword evidence="9" id="KW-0539">Nucleus</keyword>
<dbReference type="OrthoDB" id="10061257at2759"/>
<evidence type="ECO:0000256" key="7">
    <source>
        <dbReference type="ARBA" id="ARBA00022902"/>
    </source>
</evidence>
<keyword evidence="6" id="KW-0963">Cytoplasm</keyword>
<dbReference type="InterPro" id="IPR031418">
    <property type="entry name" value="RITA1"/>
</dbReference>
<feature type="compositionally biased region" description="Basic and acidic residues" evidence="12">
    <location>
        <begin position="1"/>
        <end position="25"/>
    </location>
</feature>
<evidence type="ECO:0000256" key="8">
    <source>
        <dbReference type="ARBA" id="ARBA00022976"/>
    </source>
</evidence>
<accession>A0A8B8DX24</accession>
<evidence type="ECO:0000256" key="2">
    <source>
        <dbReference type="ARBA" id="ARBA00004496"/>
    </source>
</evidence>
<feature type="compositionally biased region" description="Polar residues" evidence="12">
    <location>
        <begin position="236"/>
        <end position="256"/>
    </location>
</feature>
<dbReference type="GO" id="GO:0051168">
    <property type="term" value="P:nuclear export"/>
    <property type="evidence" value="ECO:0007669"/>
    <property type="project" value="InterPro"/>
</dbReference>
<feature type="compositionally biased region" description="Polar residues" evidence="12">
    <location>
        <begin position="108"/>
        <end position="119"/>
    </location>
</feature>
<evidence type="ECO:0000256" key="6">
    <source>
        <dbReference type="ARBA" id="ARBA00022490"/>
    </source>
</evidence>
<dbReference type="RefSeq" id="XP_022332163.1">
    <property type="nucleotide sequence ID" value="XM_022476455.1"/>
</dbReference>
<evidence type="ECO:0000256" key="4">
    <source>
        <dbReference type="ARBA" id="ARBA00011667"/>
    </source>
</evidence>
<name>A0A8B8DX24_CRAVI</name>
<comment type="similarity">
    <text evidence="3">Belongs to the RITA family.</text>
</comment>
<evidence type="ECO:0000256" key="9">
    <source>
        <dbReference type="ARBA" id="ARBA00023242"/>
    </source>
</evidence>
<dbReference type="PANTHER" id="PTHR34917">
    <property type="entry name" value="RBPJ-INTERACTING AND TUBULIN-ASSOCIATED PROTEIN 1"/>
    <property type="match status" value="1"/>
</dbReference>